<comment type="caution">
    <text evidence="6">The sequence shown here is derived from an EMBL/GenBank/DDBJ whole genome shotgun (WGS) entry which is preliminary data.</text>
</comment>
<evidence type="ECO:0000256" key="4">
    <source>
        <dbReference type="ARBA" id="ARBA00023136"/>
    </source>
</evidence>
<proteinExistence type="predicted"/>
<feature type="transmembrane region" description="Helical" evidence="5">
    <location>
        <begin position="151"/>
        <end position="171"/>
    </location>
</feature>
<dbReference type="GO" id="GO:0016020">
    <property type="term" value="C:membrane"/>
    <property type="evidence" value="ECO:0007669"/>
    <property type="project" value="UniProtKB-SubCell"/>
</dbReference>
<keyword evidence="4 5" id="KW-0472">Membrane</keyword>
<organism evidence="6 7">
    <name type="scientific">Streblomastix strix</name>
    <dbReference type="NCBI Taxonomy" id="222440"/>
    <lineage>
        <taxon>Eukaryota</taxon>
        <taxon>Metamonada</taxon>
        <taxon>Preaxostyla</taxon>
        <taxon>Oxymonadida</taxon>
        <taxon>Streblomastigidae</taxon>
        <taxon>Streblomastix</taxon>
    </lineage>
</organism>
<dbReference type="PANTHER" id="PTHR23294:SF0">
    <property type="entry name" value="UNC93-LIKE PROTEIN MFSD11"/>
    <property type="match status" value="1"/>
</dbReference>
<sequence length="266" mass="29422">MSQAESGPSTKLSERQAYINTVIFGASFFLIYTATETARNYLSVMFGRVGQYYQGSFSVVVGVMGVFAPFFLHYFRLKPSIHLSSILCLIYIGLIMGALFVWEGVDKEYLPAGALVMGLIGAILYGIGTCIFYVAYSLYMDSITNPKTRGILVGVFFGIFNFCAPVGNLLAGILNQTSLNQSIIQLIFAVIAFVGVIVLIPIKTGEMNEDRYLTFKPYFKEMFEIAKIPRYYAVALSSVFNMCMVNFLASVFTGQVPEDTARTFTG</sequence>
<dbReference type="Gene3D" id="1.20.1250.20">
    <property type="entry name" value="MFS general substrate transporter like domains"/>
    <property type="match status" value="1"/>
</dbReference>
<feature type="transmembrane region" description="Helical" evidence="5">
    <location>
        <begin position="183"/>
        <end position="202"/>
    </location>
</feature>
<feature type="transmembrane region" description="Helical" evidence="5">
    <location>
        <begin position="231"/>
        <end position="252"/>
    </location>
</feature>
<feature type="non-terminal residue" evidence="6">
    <location>
        <position position="266"/>
    </location>
</feature>
<keyword evidence="3 5" id="KW-1133">Transmembrane helix</keyword>
<evidence type="ECO:0000256" key="2">
    <source>
        <dbReference type="ARBA" id="ARBA00022692"/>
    </source>
</evidence>
<dbReference type="Proteomes" id="UP000324800">
    <property type="component" value="Unassembled WGS sequence"/>
</dbReference>
<evidence type="ECO:0000313" key="7">
    <source>
        <dbReference type="Proteomes" id="UP000324800"/>
    </source>
</evidence>
<evidence type="ECO:0000313" key="6">
    <source>
        <dbReference type="EMBL" id="KAA6386390.1"/>
    </source>
</evidence>
<evidence type="ECO:0000256" key="5">
    <source>
        <dbReference type="SAM" id="Phobius"/>
    </source>
</evidence>
<dbReference type="EMBL" id="SNRW01004825">
    <property type="protein sequence ID" value="KAA6386390.1"/>
    <property type="molecule type" value="Genomic_DNA"/>
</dbReference>
<gene>
    <name evidence="6" type="ORF">EZS28_018081</name>
</gene>
<evidence type="ECO:0000256" key="1">
    <source>
        <dbReference type="ARBA" id="ARBA00004141"/>
    </source>
</evidence>
<protein>
    <recommendedName>
        <fullName evidence="8">MFS transporter</fullName>
    </recommendedName>
</protein>
<evidence type="ECO:0000256" key="3">
    <source>
        <dbReference type="ARBA" id="ARBA00022989"/>
    </source>
</evidence>
<dbReference type="AlphaFoldDB" id="A0A5J4VVC5"/>
<feature type="transmembrane region" description="Helical" evidence="5">
    <location>
        <begin position="114"/>
        <end position="139"/>
    </location>
</feature>
<dbReference type="InterPro" id="IPR036259">
    <property type="entry name" value="MFS_trans_sf"/>
</dbReference>
<dbReference type="SUPFAM" id="SSF103473">
    <property type="entry name" value="MFS general substrate transporter"/>
    <property type="match status" value="1"/>
</dbReference>
<feature type="transmembrane region" description="Helical" evidence="5">
    <location>
        <begin position="82"/>
        <end position="102"/>
    </location>
</feature>
<dbReference type="PANTHER" id="PTHR23294">
    <property type="entry name" value="ET TRANSLATION PRODUCT-RELATED"/>
    <property type="match status" value="1"/>
</dbReference>
<feature type="transmembrane region" description="Helical" evidence="5">
    <location>
        <begin position="55"/>
        <end position="75"/>
    </location>
</feature>
<accession>A0A5J4VVC5</accession>
<reference evidence="6 7" key="1">
    <citation type="submission" date="2019-03" db="EMBL/GenBank/DDBJ databases">
        <title>Single cell metagenomics reveals metabolic interactions within the superorganism composed of flagellate Streblomastix strix and complex community of Bacteroidetes bacteria on its surface.</title>
        <authorList>
            <person name="Treitli S.C."/>
            <person name="Kolisko M."/>
            <person name="Husnik F."/>
            <person name="Keeling P."/>
            <person name="Hampl V."/>
        </authorList>
    </citation>
    <scope>NUCLEOTIDE SEQUENCE [LARGE SCALE GENOMIC DNA]</scope>
    <source>
        <strain evidence="6">ST1C</strain>
    </source>
</reference>
<keyword evidence="2 5" id="KW-0812">Transmembrane</keyword>
<feature type="transmembrane region" description="Helical" evidence="5">
    <location>
        <begin position="17"/>
        <end position="35"/>
    </location>
</feature>
<dbReference type="InterPro" id="IPR051617">
    <property type="entry name" value="UNC-93-like_regulator"/>
</dbReference>
<name>A0A5J4VVC5_9EUKA</name>
<comment type="subcellular location">
    <subcellularLocation>
        <location evidence="1">Membrane</location>
        <topology evidence="1">Multi-pass membrane protein</topology>
    </subcellularLocation>
</comment>
<evidence type="ECO:0008006" key="8">
    <source>
        <dbReference type="Google" id="ProtNLM"/>
    </source>
</evidence>